<dbReference type="HAMAP" id="MF_01208">
    <property type="entry name" value="PyrE"/>
    <property type="match status" value="1"/>
</dbReference>
<evidence type="ECO:0000256" key="5">
    <source>
        <dbReference type="ARBA" id="ARBA00011971"/>
    </source>
</evidence>
<dbReference type="GO" id="GO:0046132">
    <property type="term" value="P:pyrimidine ribonucleoside biosynthetic process"/>
    <property type="evidence" value="ECO:0007669"/>
    <property type="project" value="TreeGrafter"/>
</dbReference>
<dbReference type="InterPro" id="IPR029057">
    <property type="entry name" value="PRTase-like"/>
</dbReference>
<organism evidence="12 13">
    <name type="scientific">Ventosimonas gracilis</name>
    <dbReference type="NCBI Taxonomy" id="1680762"/>
    <lineage>
        <taxon>Bacteria</taxon>
        <taxon>Pseudomonadati</taxon>
        <taxon>Pseudomonadota</taxon>
        <taxon>Gammaproteobacteria</taxon>
        <taxon>Pseudomonadales</taxon>
        <taxon>Ventosimonadaceae</taxon>
        <taxon>Ventosimonas</taxon>
    </lineage>
</organism>
<evidence type="ECO:0000256" key="6">
    <source>
        <dbReference type="ARBA" id="ARBA00022676"/>
    </source>
</evidence>
<feature type="binding site" description="in other chain" evidence="10">
    <location>
        <begin position="72"/>
        <end position="73"/>
    </location>
    <ligand>
        <name>5-phospho-alpha-D-ribose 1-diphosphate</name>
        <dbReference type="ChEBI" id="CHEBI:58017"/>
        <note>ligand shared between dimeric partners</note>
    </ligand>
</feature>
<evidence type="ECO:0000256" key="8">
    <source>
        <dbReference type="ARBA" id="ARBA00022842"/>
    </source>
</evidence>
<evidence type="ECO:0000256" key="4">
    <source>
        <dbReference type="ARBA" id="ARBA00011738"/>
    </source>
</evidence>
<dbReference type="PANTHER" id="PTHR46683:SF1">
    <property type="entry name" value="OROTATE PHOSPHORIBOSYLTRANSFERASE 1-RELATED"/>
    <property type="match status" value="1"/>
</dbReference>
<evidence type="ECO:0000259" key="11">
    <source>
        <dbReference type="Pfam" id="PF00156"/>
    </source>
</evidence>
<dbReference type="GO" id="GO:0004588">
    <property type="term" value="F:orotate phosphoribosyltransferase activity"/>
    <property type="evidence" value="ECO:0007669"/>
    <property type="project" value="UniProtKB-UniRule"/>
</dbReference>
<accession>A0A139SWR0</accession>
<dbReference type="GO" id="GO:0044205">
    <property type="term" value="P:'de novo' UMP biosynthetic process"/>
    <property type="evidence" value="ECO:0007669"/>
    <property type="project" value="UniProtKB-UniRule"/>
</dbReference>
<gene>
    <name evidence="10 12" type="primary">pyrE</name>
    <name evidence="12" type="ORF">AXE65_11555</name>
</gene>
<keyword evidence="6 10" id="KW-0328">Glycosyltransferase</keyword>
<keyword evidence="7 10" id="KW-0808">Transferase</keyword>
<feature type="binding site" evidence="10">
    <location>
        <position position="127"/>
    </location>
    <ligand>
        <name>orotate</name>
        <dbReference type="ChEBI" id="CHEBI:30839"/>
    </ligand>
</feature>
<keyword evidence="8 10" id="KW-0460">Magnesium</keyword>
<name>A0A139SWR0_9GAMM</name>
<dbReference type="GO" id="GO:0000287">
    <property type="term" value="F:magnesium ion binding"/>
    <property type="evidence" value="ECO:0007669"/>
    <property type="project" value="UniProtKB-UniRule"/>
</dbReference>
<dbReference type="InterPro" id="IPR004467">
    <property type="entry name" value="Or_phspho_trans_dom"/>
</dbReference>
<sequence length="212" mass="23069">MQSYQEEFIRFAIDCGVLSFGEFQLKSGRVSPYFFNLGLFNTGGRLSRLGQFYAKAAISSGIEFDLLFGPAYKGIALATSCAMALSEQGRDVPWCFNRKQAKDHGEGGQLVGSPLVGRALIIDDVITAGTAVREAMQIIRMAGAQAAGVLVALDRAERGEGANSAIQEVQERFGVKVVSIVSLADVLEYLAQDPLLHQHWQAAQSYRERYGV</sequence>
<dbReference type="EC" id="2.4.2.10" evidence="5 10"/>
<comment type="pathway">
    <text evidence="2 10">Pyrimidine metabolism; UMP biosynthesis via de novo pathway; UMP from orotate: step 1/2.</text>
</comment>
<dbReference type="InterPro" id="IPR000836">
    <property type="entry name" value="PRTase_dom"/>
</dbReference>
<feature type="binding site" description="in other chain" evidence="10">
    <location>
        <begin position="123"/>
        <end position="131"/>
    </location>
    <ligand>
        <name>5-phospho-alpha-D-ribose 1-diphosphate</name>
        <dbReference type="ChEBI" id="CHEBI:58017"/>
        <note>ligand shared between dimeric partners</note>
    </ligand>
</feature>
<feature type="binding site" description="in other chain" evidence="10">
    <location>
        <position position="26"/>
    </location>
    <ligand>
        <name>5-phospho-alpha-D-ribose 1-diphosphate</name>
        <dbReference type="ChEBI" id="CHEBI:58017"/>
        <note>ligand shared between dimeric partners</note>
    </ligand>
</feature>
<proteinExistence type="inferred from homology"/>
<dbReference type="OrthoDB" id="9779060at2"/>
<evidence type="ECO:0000256" key="9">
    <source>
        <dbReference type="ARBA" id="ARBA00022975"/>
    </source>
</evidence>
<feature type="binding site" evidence="10">
    <location>
        <begin position="34"/>
        <end position="35"/>
    </location>
    <ligand>
        <name>orotate</name>
        <dbReference type="ChEBI" id="CHEBI:30839"/>
    </ligand>
</feature>
<reference evidence="12 13" key="1">
    <citation type="submission" date="2016-02" db="EMBL/GenBank/DDBJ databases">
        <authorList>
            <person name="Wen L."/>
            <person name="He K."/>
            <person name="Yang H."/>
        </authorList>
    </citation>
    <scope>NUCLEOTIDE SEQUENCE [LARGE SCALE GENOMIC DNA]</scope>
    <source>
        <strain evidence="12 13">CV58</strain>
    </source>
</reference>
<feature type="binding site" evidence="10">
    <location>
        <position position="104"/>
    </location>
    <ligand>
        <name>5-phospho-alpha-D-ribose 1-diphosphate</name>
        <dbReference type="ChEBI" id="CHEBI:58017"/>
        <note>ligand shared between dimeric partners</note>
    </ligand>
</feature>
<comment type="catalytic activity">
    <reaction evidence="10">
        <text>orotidine 5'-phosphate + diphosphate = orotate + 5-phospho-alpha-D-ribose 1-diphosphate</text>
        <dbReference type="Rhea" id="RHEA:10380"/>
        <dbReference type="ChEBI" id="CHEBI:30839"/>
        <dbReference type="ChEBI" id="CHEBI:33019"/>
        <dbReference type="ChEBI" id="CHEBI:57538"/>
        <dbReference type="ChEBI" id="CHEBI:58017"/>
        <dbReference type="EC" id="2.4.2.10"/>
    </reaction>
</comment>
<protein>
    <recommendedName>
        <fullName evidence="5 10">Orotate phosphoribosyltransferase</fullName>
        <shortName evidence="10">OPRT</shortName>
        <shortName evidence="10">OPRTase</shortName>
        <ecNumber evidence="5 10">2.4.2.10</ecNumber>
    </recommendedName>
</protein>
<evidence type="ECO:0000313" key="13">
    <source>
        <dbReference type="Proteomes" id="UP000072660"/>
    </source>
</evidence>
<feature type="binding site" description="in other chain" evidence="10">
    <location>
        <position position="99"/>
    </location>
    <ligand>
        <name>5-phospho-alpha-D-ribose 1-diphosphate</name>
        <dbReference type="ChEBI" id="CHEBI:58017"/>
        <note>ligand shared between dimeric partners</note>
    </ligand>
</feature>
<dbReference type="AlphaFoldDB" id="A0A139SWR0"/>
<evidence type="ECO:0000256" key="2">
    <source>
        <dbReference type="ARBA" id="ARBA00004889"/>
    </source>
</evidence>
<comment type="similarity">
    <text evidence="3 10">Belongs to the purine/pyrimidine phosphoribosyltransferase family. PyrE subfamily.</text>
</comment>
<dbReference type="FunFam" id="3.40.50.2020:FF:000008">
    <property type="entry name" value="Orotate phosphoribosyltransferase"/>
    <property type="match status" value="1"/>
</dbReference>
<dbReference type="EMBL" id="LSZO01000062">
    <property type="protein sequence ID" value="KXU38870.1"/>
    <property type="molecule type" value="Genomic_DNA"/>
</dbReference>
<dbReference type="GO" id="GO:0006207">
    <property type="term" value="P:'de novo' pyrimidine nucleobase biosynthetic process"/>
    <property type="evidence" value="ECO:0007669"/>
    <property type="project" value="TreeGrafter"/>
</dbReference>
<feature type="binding site" evidence="10">
    <location>
        <position position="98"/>
    </location>
    <ligand>
        <name>5-phospho-alpha-D-ribose 1-diphosphate</name>
        <dbReference type="ChEBI" id="CHEBI:58017"/>
        <note>ligand shared between dimeric partners</note>
    </ligand>
</feature>
<keyword evidence="9 10" id="KW-0665">Pyrimidine biosynthesis</keyword>
<dbReference type="Proteomes" id="UP000072660">
    <property type="component" value="Unassembled WGS sequence"/>
</dbReference>
<comment type="caution">
    <text evidence="12">The sequence shown here is derived from an EMBL/GenBank/DDBJ whole genome shotgun (WGS) entry which is preliminary data.</text>
</comment>
<dbReference type="PANTHER" id="PTHR46683">
    <property type="entry name" value="OROTATE PHOSPHORIBOSYLTRANSFERASE 1-RELATED"/>
    <property type="match status" value="1"/>
</dbReference>
<dbReference type="GO" id="GO:0005737">
    <property type="term" value="C:cytoplasm"/>
    <property type="evidence" value="ECO:0007669"/>
    <property type="project" value="TreeGrafter"/>
</dbReference>
<evidence type="ECO:0000313" key="12">
    <source>
        <dbReference type="EMBL" id="KXU38870.1"/>
    </source>
</evidence>
<dbReference type="Gene3D" id="3.40.50.2020">
    <property type="match status" value="1"/>
</dbReference>
<keyword evidence="13" id="KW-1185">Reference proteome</keyword>
<feature type="binding site" evidence="10">
    <location>
        <position position="102"/>
    </location>
    <ligand>
        <name>5-phospho-alpha-D-ribose 1-diphosphate</name>
        <dbReference type="ChEBI" id="CHEBI:58017"/>
        <note>ligand shared between dimeric partners</note>
    </ligand>
</feature>
<dbReference type="InterPro" id="IPR023031">
    <property type="entry name" value="OPRT"/>
</dbReference>
<comment type="cofactor">
    <cofactor evidence="10">
        <name>Mg(2+)</name>
        <dbReference type="ChEBI" id="CHEBI:18420"/>
    </cofactor>
</comment>
<evidence type="ECO:0000256" key="3">
    <source>
        <dbReference type="ARBA" id="ARBA00006340"/>
    </source>
</evidence>
<dbReference type="NCBIfam" id="TIGR00336">
    <property type="entry name" value="pyrE"/>
    <property type="match status" value="1"/>
</dbReference>
<evidence type="ECO:0000256" key="10">
    <source>
        <dbReference type="HAMAP-Rule" id="MF_01208"/>
    </source>
</evidence>
<dbReference type="CDD" id="cd06223">
    <property type="entry name" value="PRTases_typeI"/>
    <property type="match status" value="1"/>
</dbReference>
<dbReference type="SUPFAM" id="SSF53271">
    <property type="entry name" value="PRTase-like"/>
    <property type="match status" value="1"/>
</dbReference>
<dbReference type="UniPathway" id="UPA00070">
    <property type="reaction ID" value="UER00119"/>
</dbReference>
<dbReference type="Pfam" id="PF00156">
    <property type="entry name" value="Pribosyltran"/>
    <property type="match status" value="1"/>
</dbReference>
<feature type="domain" description="Phosphoribosyltransferase" evidence="11">
    <location>
        <begin position="53"/>
        <end position="161"/>
    </location>
</feature>
<evidence type="ECO:0000256" key="7">
    <source>
        <dbReference type="ARBA" id="ARBA00022679"/>
    </source>
</evidence>
<comment type="function">
    <text evidence="1 10">Catalyzes the transfer of a ribosyl phosphate group from 5-phosphoribose 1-diphosphate to orotate, leading to the formation of orotidine monophosphate (OMP).</text>
</comment>
<feature type="binding site" evidence="10">
    <location>
        <position position="155"/>
    </location>
    <ligand>
        <name>orotate</name>
        <dbReference type="ChEBI" id="CHEBI:30839"/>
    </ligand>
</feature>
<comment type="subunit">
    <text evidence="4 10">Homodimer.</text>
</comment>
<evidence type="ECO:0000256" key="1">
    <source>
        <dbReference type="ARBA" id="ARBA00003769"/>
    </source>
</evidence>
<dbReference type="RefSeq" id="WP_068388183.1">
    <property type="nucleotide sequence ID" value="NZ_LSZO01000062.1"/>
</dbReference>